<dbReference type="CDD" id="cd02947">
    <property type="entry name" value="TRX_family"/>
    <property type="match status" value="1"/>
</dbReference>
<comment type="caution">
    <text evidence="3">The sequence shown here is derived from an EMBL/GenBank/DDBJ whole genome shotgun (WGS) entry which is preliminary data.</text>
</comment>
<dbReference type="InterPro" id="IPR013766">
    <property type="entry name" value="Thioredoxin_domain"/>
</dbReference>
<dbReference type="SUPFAM" id="SSF52833">
    <property type="entry name" value="Thioredoxin-like"/>
    <property type="match status" value="1"/>
</dbReference>
<keyword evidence="4" id="KW-1185">Reference proteome</keyword>
<evidence type="ECO:0000259" key="2">
    <source>
        <dbReference type="PROSITE" id="PS51352"/>
    </source>
</evidence>
<feature type="domain" description="Thioredoxin" evidence="2">
    <location>
        <begin position="13"/>
        <end position="146"/>
    </location>
</feature>
<dbReference type="AlphaFoldDB" id="A0A6L5XCU2"/>
<dbReference type="Gene3D" id="3.40.30.10">
    <property type="entry name" value="Glutaredoxin"/>
    <property type="match status" value="1"/>
</dbReference>
<dbReference type="RefSeq" id="WP_154326845.1">
    <property type="nucleotide sequence ID" value="NZ_CP045696.1"/>
</dbReference>
<proteinExistence type="predicted"/>
<dbReference type="Pfam" id="PF00085">
    <property type="entry name" value="Thioredoxin"/>
    <property type="match status" value="1"/>
</dbReference>
<evidence type="ECO:0000313" key="3">
    <source>
        <dbReference type="EMBL" id="MSS18239.1"/>
    </source>
</evidence>
<dbReference type="InterPro" id="IPR036249">
    <property type="entry name" value="Thioredoxin-like_sf"/>
</dbReference>
<accession>A0A6L5XCU2</accession>
<keyword evidence="1" id="KW-0732">Signal</keyword>
<dbReference type="PANTHER" id="PTHR45663:SF11">
    <property type="entry name" value="GEO12009P1"/>
    <property type="match status" value="1"/>
</dbReference>
<protein>
    <submittedName>
        <fullName evidence="3">Thiol reductase thioredoxin</fullName>
    </submittedName>
</protein>
<dbReference type="Proteomes" id="UP000483362">
    <property type="component" value="Unassembled WGS sequence"/>
</dbReference>
<dbReference type="GO" id="GO:0015035">
    <property type="term" value="F:protein-disulfide reductase activity"/>
    <property type="evidence" value="ECO:0007669"/>
    <property type="project" value="TreeGrafter"/>
</dbReference>
<evidence type="ECO:0000256" key="1">
    <source>
        <dbReference type="SAM" id="SignalP"/>
    </source>
</evidence>
<organism evidence="3 4">
    <name type="scientific">Sodaliphilus pleomorphus</name>
    <dbReference type="NCBI Taxonomy" id="2606626"/>
    <lineage>
        <taxon>Bacteria</taxon>
        <taxon>Pseudomonadati</taxon>
        <taxon>Bacteroidota</taxon>
        <taxon>Bacteroidia</taxon>
        <taxon>Bacteroidales</taxon>
        <taxon>Muribaculaceae</taxon>
        <taxon>Sodaliphilus</taxon>
    </lineage>
</organism>
<name>A0A6L5XCU2_9BACT</name>
<dbReference type="PANTHER" id="PTHR45663">
    <property type="entry name" value="GEO12009P1"/>
    <property type="match status" value="1"/>
</dbReference>
<feature type="signal peptide" evidence="1">
    <location>
        <begin position="1"/>
        <end position="21"/>
    </location>
</feature>
<gene>
    <name evidence="3" type="ORF">FYJ29_10775</name>
</gene>
<evidence type="ECO:0000313" key="4">
    <source>
        <dbReference type="Proteomes" id="UP000483362"/>
    </source>
</evidence>
<sequence length="150" mass="16170">MKISHYLIAAFVALASLAASAQNTVEASPGKVIEVTQEQLSQLVGAVTAPGSWTPVNKRPAIVDFNASWCGPCRKLGVILEKAAKDYAGKIDFYSVDVDHNKSIARQLGINSIPFLLFCPVGQQPQGNMGLISRDELDNIINEYLLKTAP</sequence>
<feature type="chain" id="PRO_5027123447" evidence="1">
    <location>
        <begin position="22"/>
        <end position="150"/>
    </location>
</feature>
<dbReference type="EMBL" id="VULT01000018">
    <property type="protein sequence ID" value="MSS18239.1"/>
    <property type="molecule type" value="Genomic_DNA"/>
</dbReference>
<dbReference type="GO" id="GO:0005737">
    <property type="term" value="C:cytoplasm"/>
    <property type="evidence" value="ECO:0007669"/>
    <property type="project" value="TreeGrafter"/>
</dbReference>
<dbReference type="PROSITE" id="PS51352">
    <property type="entry name" value="THIOREDOXIN_2"/>
    <property type="match status" value="1"/>
</dbReference>
<reference evidence="3 4" key="1">
    <citation type="submission" date="2019-08" db="EMBL/GenBank/DDBJ databases">
        <title>In-depth cultivation of the pig gut microbiome towards novel bacterial diversity and tailored functional studies.</title>
        <authorList>
            <person name="Wylensek D."/>
            <person name="Hitch T.C.A."/>
            <person name="Clavel T."/>
        </authorList>
    </citation>
    <scope>NUCLEOTIDE SEQUENCE [LARGE SCALE GENOMIC DNA]</scope>
    <source>
        <strain evidence="3 4">Oil-RF-744-WCA-WT-10</strain>
    </source>
</reference>